<accession>A0AAD7UND0</accession>
<evidence type="ECO:0000256" key="7">
    <source>
        <dbReference type="ARBA" id="ARBA00022989"/>
    </source>
</evidence>
<comment type="subcellular location">
    <subcellularLocation>
        <location evidence="1 9">Membrane</location>
        <topology evidence="1 9">Multi-pass membrane protein</topology>
    </subcellularLocation>
</comment>
<feature type="transmembrane region" description="Helical" evidence="9">
    <location>
        <begin position="129"/>
        <end position="151"/>
    </location>
</feature>
<dbReference type="PANTHER" id="PTHR31187:SF1">
    <property type="entry name" value="ADP,ATP CARRIER PROTEIN 1"/>
    <property type="match status" value="1"/>
</dbReference>
<feature type="transmembrane region" description="Helical" evidence="9">
    <location>
        <begin position="102"/>
        <end position="117"/>
    </location>
</feature>
<reference evidence="11" key="1">
    <citation type="submission" date="2023-01" db="EMBL/GenBank/DDBJ databases">
        <title>Metagenome sequencing of chrysophaentin producing Chrysophaeum taylorii.</title>
        <authorList>
            <person name="Davison J."/>
            <person name="Bewley C."/>
        </authorList>
    </citation>
    <scope>NUCLEOTIDE SEQUENCE</scope>
    <source>
        <strain evidence="11">NIES-1699</strain>
    </source>
</reference>
<dbReference type="GO" id="GO:0005471">
    <property type="term" value="F:ATP:ADP antiporter activity"/>
    <property type="evidence" value="ECO:0007669"/>
    <property type="project" value="InterPro"/>
</dbReference>
<organism evidence="11 12">
    <name type="scientific">Chrysophaeum taylorii</name>
    <dbReference type="NCBI Taxonomy" id="2483200"/>
    <lineage>
        <taxon>Eukaryota</taxon>
        <taxon>Sar</taxon>
        <taxon>Stramenopiles</taxon>
        <taxon>Ochrophyta</taxon>
        <taxon>Pelagophyceae</taxon>
        <taxon>Pelagomonadales</taxon>
        <taxon>Pelagomonadaceae</taxon>
        <taxon>Chrysophaeum</taxon>
    </lineage>
</organism>
<feature type="transmembrane region" description="Helical" evidence="9">
    <location>
        <begin position="204"/>
        <end position="222"/>
    </location>
</feature>
<evidence type="ECO:0000256" key="10">
    <source>
        <dbReference type="SAM" id="MobiDB-lite"/>
    </source>
</evidence>
<comment type="caution">
    <text evidence="11">The sequence shown here is derived from an EMBL/GenBank/DDBJ whole genome shotgun (WGS) entry which is preliminary data.</text>
</comment>
<evidence type="ECO:0000256" key="9">
    <source>
        <dbReference type="RuleBase" id="RU363121"/>
    </source>
</evidence>
<evidence type="ECO:0000313" key="12">
    <source>
        <dbReference type="Proteomes" id="UP001230188"/>
    </source>
</evidence>
<dbReference type="SUPFAM" id="SSF103473">
    <property type="entry name" value="MFS general substrate transporter"/>
    <property type="match status" value="1"/>
</dbReference>
<keyword evidence="6 9" id="KW-0067">ATP-binding</keyword>
<dbReference type="Pfam" id="PF03219">
    <property type="entry name" value="TLC"/>
    <property type="match status" value="1"/>
</dbReference>
<comment type="similarity">
    <text evidence="2 9">Belongs to the ADP/ATP translocase tlc family.</text>
</comment>
<feature type="transmembrane region" description="Helical" evidence="9">
    <location>
        <begin position="65"/>
        <end position="82"/>
    </location>
</feature>
<evidence type="ECO:0000256" key="3">
    <source>
        <dbReference type="ARBA" id="ARBA00022448"/>
    </source>
</evidence>
<feature type="transmembrane region" description="Helical" evidence="9">
    <location>
        <begin position="329"/>
        <end position="356"/>
    </location>
</feature>
<dbReference type="InterPro" id="IPR036259">
    <property type="entry name" value="MFS_trans_sf"/>
</dbReference>
<keyword evidence="5 9" id="KW-0547">Nucleotide-binding</keyword>
<dbReference type="Gene3D" id="1.20.1250.20">
    <property type="entry name" value="MFS general substrate transporter like domains"/>
    <property type="match status" value="1"/>
</dbReference>
<feature type="region of interest" description="Disordered" evidence="10">
    <location>
        <begin position="495"/>
        <end position="541"/>
    </location>
</feature>
<evidence type="ECO:0000256" key="6">
    <source>
        <dbReference type="ARBA" id="ARBA00022840"/>
    </source>
</evidence>
<keyword evidence="4 9" id="KW-0812">Transmembrane</keyword>
<proteinExistence type="inferred from homology"/>
<evidence type="ECO:0000256" key="4">
    <source>
        <dbReference type="ARBA" id="ARBA00022692"/>
    </source>
</evidence>
<evidence type="ECO:0000313" key="11">
    <source>
        <dbReference type="EMBL" id="KAJ8613438.1"/>
    </source>
</evidence>
<feature type="transmembrane region" description="Helical" evidence="9">
    <location>
        <begin position="452"/>
        <end position="472"/>
    </location>
</feature>
<feature type="transmembrane region" description="Helical" evidence="9">
    <location>
        <begin position="171"/>
        <end position="192"/>
    </location>
</feature>
<dbReference type="Proteomes" id="UP001230188">
    <property type="component" value="Unassembled WGS sequence"/>
</dbReference>
<protein>
    <recommendedName>
        <fullName evidence="9">ADP,ATP carrier protein</fullName>
    </recommendedName>
</protein>
<keyword evidence="8 9" id="KW-0472">Membrane</keyword>
<evidence type="ECO:0000256" key="2">
    <source>
        <dbReference type="ARBA" id="ARBA00007127"/>
    </source>
</evidence>
<dbReference type="InterPro" id="IPR004667">
    <property type="entry name" value="ADP_ATP_car_bac_type"/>
</dbReference>
<evidence type="ECO:0000256" key="8">
    <source>
        <dbReference type="ARBA" id="ARBA00023136"/>
    </source>
</evidence>
<dbReference type="GO" id="GO:0016020">
    <property type="term" value="C:membrane"/>
    <property type="evidence" value="ECO:0007669"/>
    <property type="project" value="UniProtKB-SubCell"/>
</dbReference>
<name>A0AAD7UND0_9STRA</name>
<sequence>MATTKIVAGGTGGEEAASAALGSWKGMELETPVATKEATEAPANWFDALFERLYGKMSWEEKLRLLWLASTLFFIIGGYWLLRSLKDPVISTICGVEYIPKAKMMSVVVVTVLVFVYNKLIDMFPKHQLFYIVGGFYASLFTTIAALLAMPPTSSTSIYNADASPYRLLGWVSYCAIESFGSIGVSLFWAFTNSTYNLEGAKKSYGLMVACAQLGSIAGPTLVNVATESQGLPTMYFCGALCMVMMVVSIWGYTIRFGTSESGKPRKDAAGMTEGLVLFWKYNYVKGIFALSCLFMVEVTILDFSMKVLAKAKFDAEHPDDPTAATAAFASFMGFFGQSANGLSFCFSLVGTSFVIRRLGLNKTIVLFPTLCLVAIFVVYAYPTLEVVFAVMLVLKGLSYSLNNPCKEILYQPTSSAVKFKAKSWIDVFGARGSKALGSVVTNAFSDSAADLLTYGSFVAMGVSSFLIWVAYWMGLNFDHLIANGVKLGDETTVPVGPTLPADDTSCAVDEEKPNHPEASPDGGGGGDDLEQPPKKTEIAV</sequence>
<gene>
    <name evidence="11" type="ORF">CTAYLR_002323</name>
</gene>
<dbReference type="AlphaFoldDB" id="A0AAD7UND0"/>
<keyword evidence="3 9" id="KW-0813">Transport</keyword>
<keyword evidence="12" id="KW-1185">Reference proteome</keyword>
<feature type="transmembrane region" description="Helical" evidence="9">
    <location>
        <begin position="368"/>
        <end position="395"/>
    </location>
</feature>
<keyword evidence="7 9" id="KW-1133">Transmembrane helix</keyword>
<feature type="compositionally biased region" description="Basic and acidic residues" evidence="10">
    <location>
        <begin position="532"/>
        <end position="541"/>
    </location>
</feature>
<feature type="transmembrane region" description="Helical" evidence="9">
    <location>
        <begin position="234"/>
        <end position="254"/>
    </location>
</feature>
<evidence type="ECO:0000256" key="5">
    <source>
        <dbReference type="ARBA" id="ARBA00022741"/>
    </source>
</evidence>
<evidence type="ECO:0000256" key="1">
    <source>
        <dbReference type="ARBA" id="ARBA00004141"/>
    </source>
</evidence>
<dbReference type="GO" id="GO:0005524">
    <property type="term" value="F:ATP binding"/>
    <property type="evidence" value="ECO:0007669"/>
    <property type="project" value="UniProtKB-KW"/>
</dbReference>
<dbReference type="PANTHER" id="PTHR31187">
    <property type="match status" value="1"/>
</dbReference>
<dbReference type="EMBL" id="JAQMWT010000029">
    <property type="protein sequence ID" value="KAJ8613438.1"/>
    <property type="molecule type" value="Genomic_DNA"/>
</dbReference>